<gene>
    <name evidence="1" type="ORF">H0A36_21160</name>
</gene>
<evidence type="ECO:0000313" key="1">
    <source>
        <dbReference type="EMBL" id="NYZ68527.1"/>
    </source>
</evidence>
<dbReference type="GO" id="GO:0045301">
    <property type="term" value="F:tRNA 2-(methylsulfanyl)-N(6)-isopentenyladenosine(37) hydroxylase activity"/>
    <property type="evidence" value="ECO:0007669"/>
    <property type="project" value="InterPro"/>
</dbReference>
<sequence>MYKLQFATPAAWIEAVMADFDAFLLDHATAEKKASGMAMSMVSHYPDKPELIKAMIDLAIEELSHFREVSQLIYQQGLQLVPDAKDPYVNEFRKAIRQGKEAYLLDRLLIASIVEARGHERFGLVAEALPEGRLKKFYTAITRSEGRHYELFLELAYCYVDKASVDERLEALLAFEANIVANLPIRAALH</sequence>
<dbReference type="CDD" id="cd07910">
    <property type="entry name" value="MiaE"/>
    <property type="match status" value="1"/>
</dbReference>
<dbReference type="InterPro" id="IPR009078">
    <property type="entry name" value="Ferritin-like_SF"/>
</dbReference>
<dbReference type="AlphaFoldDB" id="A0A853IGB7"/>
<dbReference type="Proteomes" id="UP000569732">
    <property type="component" value="Unassembled WGS sequence"/>
</dbReference>
<organism evidence="1 2">
    <name type="scientific">Spartinivicinus marinus</name>
    <dbReference type="NCBI Taxonomy" id="2994442"/>
    <lineage>
        <taxon>Bacteria</taxon>
        <taxon>Pseudomonadati</taxon>
        <taxon>Pseudomonadota</taxon>
        <taxon>Gammaproteobacteria</taxon>
        <taxon>Oceanospirillales</taxon>
        <taxon>Zooshikellaceae</taxon>
        <taxon>Spartinivicinus</taxon>
    </lineage>
</organism>
<dbReference type="GO" id="GO:0006400">
    <property type="term" value="P:tRNA modification"/>
    <property type="evidence" value="ECO:0007669"/>
    <property type="project" value="InterPro"/>
</dbReference>
<dbReference type="RefSeq" id="WP_180570531.1">
    <property type="nucleotide sequence ID" value="NZ_JACCKB010000044.1"/>
</dbReference>
<evidence type="ECO:0000313" key="2">
    <source>
        <dbReference type="Proteomes" id="UP000569732"/>
    </source>
</evidence>
<dbReference type="PIRSF" id="PIRSF020736">
    <property type="entry name" value="MiaE"/>
    <property type="match status" value="1"/>
</dbReference>
<dbReference type="InterPro" id="IPR012347">
    <property type="entry name" value="Ferritin-like"/>
</dbReference>
<dbReference type="InterPro" id="IPR010386">
    <property type="entry name" value="tRNA-Hydrxlase_MiaE"/>
</dbReference>
<keyword evidence="2" id="KW-1185">Reference proteome</keyword>
<accession>A0A853IGB7</accession>
<reference evidence="1 2" key="1">
    <citation type="submission" date="2020-07" db="EMBL/GenBank/DDBJ databases">
        <title>Endozoicomonas sp. nov., isolated from sediment.</title>
        <authorList>
            <person name="Gu T."/>
        </authorList>
    </citation>
    <scope>NUCLEOTIDE SEQUENCE [LARGE SCALE GENOMIC DNA]</scope>
    <source>
        <strain evidence="1 2">SM1973</strain>
    </source>
</reference>
<proteinExistence type="predicted"/>
<dbReference type="SUPFAM" id="SSF47240">
    <property type="entry name" value="Ferritin-like"/>
    <property type="match status" value="1"/>
</dbReference>
<dbReference type="PANTHER" id="PTHR42637">
    <property type="entry name" value="TRNA-(MS[2]IO[6]A)-HYDROXYLASE"/>
    <property type="match status" value="1"/>
</dbReference>
<dbReference type="PANTHER" id="PTHR42637:SF1">
    <property type="entry name" value="TRNA 2-(METHYLSULFANYL)-N(6)-ISOPENTENYLADENOSINE(37) HYDROXYLASE"/>
    <property type="match status" value="1"/>
</dbReference>
<dbReference type="Gene3D" id="1.20.1260.10">
    <property type="match status" value="1"/>
</dbReference>
<protein>
    <submittedName>
        <fullName evidence="1">tRNA-(Ms[2]io[6]A)-hydroxylase</fullName>
    </submittedName>
</protein>
<name>A0A853IGB7_9GAMM</name>
<dbReference type="EMBL" id="JACCKB010000044">
    <property type="protein sequence ID" value="NYZ68527.1"/>
    <property type="molecule type" value="Genomic_DNA"/>
</dbReference>
<comment type="caution">
    <text evidence="1">The sequence shown here is derived from an EMBL/GenBank/DDBJ whole genome shotgun (WGS) entry which is preliminary data.</text>
</comment>
<dbReference type="Pfam" id="PF06175">
    <property type="entry name" value="MiaE"/>
    <property type="match status" value="1"/>
</dbReference>